<dbReference type="Proteomes" id="UP001292094">
    <property type="component" value="Unassembled WGS sequence"/>
</dbReference>
<evidence type="ECO:0000256" key="1">
    <source>
        <dbReference type="SAM" id="Phobius"/>
    </source>
</evidence>
<sequence>MWPASASALWWINRRLERVNFQDEKWPRVRIPETYTLPWFGVFQFSRDGGGVDVVVVVGGIVVVVVVGVGGLSARLQLHV</sequence>
<keyword evidence="1" id="KW-0812">Transmembrane</keyword>
<gene>
    <name evidence="2" type="ORF">Pmani_037691</name>
</gene>
<evidence type="ECO:0000313" key="2">
    <source>
        <dbReference type="EMBL" id="KAK4289331.1"/>
    </source>
</evidence>
<name>A0AAE1NH66_9EUCA</name>
<proteinExistence type="predicted"/>
<feature type="transmembrane region" description="Helical" evidence="1">
    <location>
        <begin position="54"/>
        <end position="74"/>
    </location>
</feature>
<reference evidence="2" key="1">
    <citation type="submission" date="2023-11" db="EMBL/GenBank/DDBJ databases">
        <title>Genome assemblies of two species of porcelain crab, Petrolisthes cinctipes and Petrolisthes manimaculis (Anomura: Porcellanidae).</title>
        <authorList>
            <person name="Angst P."/>
        </authorList>
    </citation>
    <scope>NUCLEOTIDE SEQUENCE</scope>
    <source>
        <strain evidence="2">PB745_02</strain>
        <tissue evidence="2">Gill</tissue>
    </source>
</reference>
<dbReference type="AlphaFoldDB" id="A0AAE1NH66"/>
<keyword evidence="3" id="KW-1185">Reference proteome</keyword>
<evidence type="ECO:0000313" key="3">
    <source>
        <dbReference type="Proteomes" id="UP001292094"/>
    </source>
</evidence>
<dbReference type="EMBL" id="JAWZYT010005900">
    <property type="protein sequence ID" value="KAK4289331.1"/>
    <property type="molecule type" value="Genomic_DNA"/>
</dbReference>
<keyword evidence="1" id="KW-1133">Transmembrane helix</keyword>
<accession>A0AAE1NH66</accession>
<organism evidence="2 3">
    <name type="scientific">Petrolisthes manimaculis</name>
    <dbReference type="NCBI Taxonomy" id="1843537"/>
    <lineage>
        <taxon>Eukaryota</taxon>
        <taxon>Metazoa</taxon>
        <taxon>Ecdysozoa</taxon>
        <taxon>Arthropoda</taxon>
        <taxon>Crustacea</taxon>
        <taxon>Multicrustacea</taxon>
        <taxon>Malacostraca</taxon>
        <taxon>Eumalacostraca</taxon>
        <taxon>Eucarida</taxon>
        <taxon>Decapoda</taxon>
        <taxon>Pleocyemata</taxon>
        <taxon>Anomura</taxon>
        <taxon>Galatheoidea</taxon>
        <taxon>Porcellanidae</taxon>
        <taxon>Petrolisthes</taxon>
    </lineage>
</organism>
<protein>
    <submittedName>
        <fullName evidence="2">Uncharacterized protein</fullName>
    </submittedName>
</protein>
<comment type="caution">
    <text evidence="2">The sequence shown here is derived from an EMBL/GenBank/DDBJ whole genome shotgun (WGS) entry which is preliminary data.</text>
</comment>
<keyword evidence="1" id="KW-0472">Membrane</keyword>